<dbReference type="CDD" id="cd06239">
    <property type="entry name" value="M14-like"/>
    <property type="match status" value="1"/>
</dbReference>
<feature type="region of interest" description="Disordered" evidence="2">
    <location>
        <begin position="415"/>
        <end position="436"/>
    </location>
</feature>
<evidence type="ECO:0000259" key="4">
    <source>
        <dbReference type="PROSITE" id="PS52035"/>
    </source>
</evidence>
<protein>
    <recommendedName>
        <fullName evidence="4">Peptidase M14 domain-containing protein</fullName>
    </recommendedName>
</protein>
<comment type="caution">
    <text evidence="5">The sequence shown here is derived from an EMBL/GenBank/DDBJ whole genome shotgun (WGS) entry which is preliminary data.</text>
</comment>
<dbReference type="InterPro" id="IPR000834">
    <property type="entry name" value="Peptidase_M14"/>
</dbReference>
<evidence type="ECO:0000313" key="6">
    <source>
        <dbReference type="Proteomes" id="UP001161325"/>
    </source>
</evidence>
<comment type="similarity">
    <text evidence="1">Belongs to the peptidase M14 family.</text>
</comment>
<evidence type="ECO:0000256" key="3">
    <source>
        <dbReference type="SAM" id="SignalP"/>
    </source>
</evidence>
<keyword evidence="3" id="KW-0732">Signal</keyword>
<dbReference type="EMBL" id="BRXS01000001">
    <property type="protein sequence ID" value="GLC23882.1"/>
    <property type="molecule type" value="Genomic_DNA"/>
</dbReference>
<keyword evidence="6" id="KW-1185">Reference proteome</keyword>
<feature type="signal peptide" evidence="3">
    <location>
        <begin position="1"/>
        <end position="18"/>
    </location>
</feature>
<name>A0AA37Q506_9BACT</name>
<feature type="domain" description="Peptidase M14" evidence="4">
    <location>
        <begin position="49"/>
        <end position="305"/>
    </location>
</feature>
<accession>A0AA37Q506</accession>
<organism evidence="5 6">
    <name type="scientific">Roseisolibacter agri</name>
    <dbReference type="NCBI Taxonomy" id="2014610"/>
    <lineage>
        <taxon>Bacteria</taxon>
        <taxon>Pseudomonadati</taxon>
        <taxon>Gemmatimonadota</taxon>
        <taxon>Gemmatimonadia</taxon>
        <taxon>Gemmatimonadales</taxon>
        <taxon>Gemmatimonadaceae</taxon>
        <taxon>Roseisolibacter</taxon>
    </lineage>
</organism>
<dbReference type="GO" id="GO:0008270">
    <property type="term" value="F:zinc ion binding"/>
    <property type="evidence" value="ECO:0007669"/>
    <property type="project" value="InterPro"/>
</dbReference>
<dbReference type="SUPFAM" id="SSF53187">
    <property type="entry name" value="Zn-dependent exopeptidases"/>
    <property type="match status" value="1"/>
</dbReference>
<dbReference type="GO" id="GO:0004181">
    <property type="term" value="F:metallocarboxypeptidase activity"/>
    <property type="evidence" value="ECO:0007669"/>
    <property type="project" value="InterPro"/>
</dbReference>
<dbReference type="GO" id="GO:0006508">
    <property type="term" value="P:proteolysis"/>
    <property type="evidence" value="ECO:0007669"/>
    <property type="project" value="InterPro"/>
</dbReference>
<feature type="chain" id="PRO_5041214317" description="Peptidase M14 domain-containing protein" evidence="3">
    <location>
        <begin position="19"/>
        <end position="436"/>
    </location>
</feature>
<sequence>MALLLAGCARGTTSGAAAAPVPAAGSTESAVTVGKRVAERFRVAALASRRFTHAQLWAALDPIVRAPAFRVTEIGRSIQGRPIRAVTYGSGPTRVLLWSQMHGDESTATMSLADLMAWLGDASDVDAALRARLARELTIVMVPMLNPDGAEVFQRENALGVDVNRDAARLATPEARTLKALRDSVRPQFGFNLHDQGARILTGRSGRQVGIALLAPAADESRGYTGARGAARLVASGLVTVVEGEIPGRVAKYEDDFNPRAFGDLMQRWGTSTVLIESGALPNDPEKQRLRAINVVAILSALDAIGSGRYRAADPLIYDRLPMNARTAVDVLVRGAMVVLPGAPPMRADLALNYDEPLTRTRPRVREVGDLSLVVAMDTVEGAGLFLHPSPAMLDDSRGGARRLRIGAPATFTLRRGREATSEAVPVPPSLSPDPS</sequence>
<evidence type="ECO:0000256" key="2">
    <source>
        <dbReference type="SAM" id="MobiDB-lite"/>
    </source>
</evidence>
<proteinExistence type="inferred from homology"/>
<evidence type="ECO:0000256" key="1">
    <source>
        <dbReference type="PROSITE-ProRule" id="PRU01379"/>
    </source>
</evidence>
<dbReference type="PROSITE" id="PS52035">
    <property type="entry name" value="PEPTIDASE_M14"/>
    <property type="match status" value="1"/>
</dbReference>
<evidence type="ECO:0000313" key="5">
    <source>
        <dbReference type="EMBL" id="GLC23882.1"/>
    </source>
</evidence>
<dbReference type="Pfam" id="PF00246">
    <property type="entry name" value="Peptidase_M14"/>
    <property type="match status" value="1"/>
</dbReference>
<comment type="caution">
    <text evidence="1">Lacks conserved residue(s) required for the propagation of feature annotation.</text>
</comment>
<feature type="compositionally biased region" description="Pro residues" evidence="2">
    <location>
        <begin position="426"/>
        <end position="436"/>
    </location>
</feature>
<dbReference type="AlphaFoldDB" id="A0AA37Q506"/>
<reference evidence="5" key="1">
    <citation type="submission" date="2022-08" db="EMBL/GenBank/DDBJ databases">
        <title>Draft genome sequencing of Roseisolibacter agri AW1220.</title>
        <authorList>
            <person name="Tobiishi Y."/>
            <person name="Tonouchi A."/>
        </authorList>
    </citation>
    <scope>NUCLEOTIDE SEQUENCE</scope>
    <source>
        <strain evidence="5">AW1220</strain>
    </source>
</reference>
<gene>
    <name evidence="5" type="ORF">rosag_03950</name>
</gene>
<dbReference type="Gene3D" id="3.40.630.10">
    <property type="entry name" value="Zn peptidases"/>
    <property type="match status" value="1"/>
</dbReference>
<dbReference type="Proteomes" id="UP001161325">
    <property type="component" value="Unassembled WGS sequence"/>
</dbReference>